<dbReference type="GO" id="GO:0045174">
    <property type="term" value="F:glutathione dehydrogenase (ascorbate) activity"/>
    <property type="evidence" value="ECO:0007669"/>
    <property type="project" value="UniProtKB-ARBA"/>
</dbReference>
<dbReference type="InterPro" id="IPR005442">
    <property type="entry name" value="GST_omega"/>
</dbReference>
<gene>
    <name evidence="4" type="ORF">CALVIDRAFT_551289</name>
</gene>
<dbReference type="PROSITE" id="PS50404">
    <property type="entry name" value="GST_NTER"/>
    <property type="match status" value="1"/>
</dbReference>
<dbReference type="SUPFAM" id="SSF52833">
    <property type="entry name" value="Thioredoxin-like"/>
    <property type="match status" value="1"/>
</dbReference>
<organism evidence="4 5">
    <name type="scientific">Calocera viscosa (strain TUFC12733)</name>
    <dbReference type="NCBI Taxonomy" id="1330018"/>
    <lineage>
        <taxon>Eukaryota</taxon>
        <taxon>Fungi</taxon>
        <taxon>Dikarya</taxon>
        <taxon>Basidiomycota</taxon>
        <taxon>Agaricomycotina</taxon>
        <taxon>Dacrymycetes</taxon>
        <taxon>Dacrymycetales</taxon>
        <taxon>Dacrymycetaceae</taxon>
        <taxon>Calocera</taxon>
    </lineage>
</organism>
<dbReference type="SFLD" id="SFLDG00358">
    <property type="entry name" value="Main_(cytGST)"/>
    <property type="match status" value="1"/>
</dbReference>
<dbReference type="Proteomes" id="UP000076738">
    <property type="component" value="Unassembled WGS sequence"/>
</dbReference>
<dbReference type="AlphaFoldDB" id="A0A167HI70"/>
<dbReference type="Pfam" id="PF13409">
    <property type="entry name" value="GST_N_2"/>
    <property type="match status" value="1"/>
</dbReference>
<dbReference type="STRING" id="1330018.A0A167HI70"/>
<dbReference type="InterPro" id="IPR036282">
    <property type="entry name" value="Glutathione-S-Trfase_C_sf"/>
</dbReference>
<sequence length="259" mass="29516">MPTPDEAIHPVATGAAATTVALHQQPTKDGNELVFYSGWFCPFVARAWLALEEKGVPYQYKEVNPYKKEPEFLAISPKGLVPAIKYRGKPLHESLVICDFLEEAYPETPSLYPKDPYDRAQARLAIDVVSKSFLPAFFRLLQSQEVEKQAQALEEVYQGLRKYSERIQGPFYFGDQFTLADIVLAPWVARLHIVEKHRNFSASAVGPKFEQWVEAVKGRESVRKILSEERYYEEIYGRYLRDEAQSEAAKATRAGRVIP</sequence>
<dbReference type="SFLD" id="SFLDS00019">
    <property type="entry name" value="Glutathione_Transferase_(cytos"/>
    <property type="match status" value="1"/>
</dbReference>
<dbReference type="CDD" id="cd00570">
    <property type="entry name" value="GST_N_family"/>
    <property type="match status" value="1"/>
</dbReference>
<dbReference type="InterPro" id="IPR010987">
    <property type="entry name" value="Glutathione-S-Trfase_C-like"/>
</dbReference>
<evidence type="ECO:0000313" key="5">
    <source>
        <dbReference type="Proteomes" id="UP000076738"/>
    </source>
</evidence>
<proteinExistence type="predicted"/>
<dbReference type="PRINTS" id="PR01625">
    <property type="entry name" value="GSTRNSFRASEO"/>
</dbReference>
<dbReference type="Gene3D" id="3.40.30.10">
    <property type="entry name" value="Glutaredoxin"/>
    <property type="match status" value="1"/>
</dbReference>
<keyword evidence="4" id="KW-0808">Transferase</keyword>
<dbReference type="InterPro" id="IPR036249">
    <property type="entry name" value="Thioredoxin-like_sf"/>
</dbReference>
<dbReference type="PANTHER" id="PTHR43968">
    <property type="match status" value="1"/>
</dbReference>
<dbReference type="Gene3D" id="1.20.1050.10">
    <property type="match status" value="1"/>
</dbReference>
<evidence type="ECO:0000313" key="4">
    <source>
        <dbReference type="EMBL" id="KZO91655.1"/>
    </source>
</evidence>
<keyword evidence="5" id="KW-1185">Reference proteome</keyword>
<reference evidence="4 5" key="1">
    <citation type="journal article" date="2016" name="Mol. Biol. Evol.">
        <title>Comparative Genomics of Early-Diverging Mushroom-Forming Fungi Provides Insights into the Origins of Lignocellulose Decay Capabilities.</title>
        <authorList>
            <person name="Nagy L.G."/>
            <person name="Riley R."/>
            <person name="Tritt A."/>
            <person name="Adam C."/>
            <person name="Daum C."/>
            <person name="Floudas D."/>
            <person name="Sun H."/>
            <person name="Yadav J.S."/>
            <person name="Pangilinan J."/>
            <person name="Larsson K.H."/>
            <person name="Matsuura K."/>
            <person name="Barry K."/>
            <person name="Labutti K."/>
            <person name="Kuo R."/>
            <person name="Ohm R.A."/>
            <person name="Bhattacharya S.S."/>
            <person name="Shirouzu T."/>
            <person name="Yoshinaga Y."/>
            <person name="Martin F.M."/>
            <person name="Grigoriev I.V."/>
            <person name="Hibbett D.S."/>
        </authorList>
    </citation>
    <scope>NUCLEOTIDE SEQUENCE [LARGE SCALE GENOMIC DNA]</scope>
    <source>
        <strain evidence="4 5">TUFC12733</strain>
    </source>
</reference>
<feature type="domain" description="GST C-terminal" evidence="3">
    <location>
        <begin position="115"/>
        <end position="235"/>
    </location>
</feature>
<keyword evidence="1" id="KW-0560">Oxidoreductase</keyword>
<dbReference type="GO" id="GO:0005737">
    <property type="term" value="C:cytoplasm"/>
    <property type="evidence" value="ECO:0007669"/>
    <property type="project" value="InterPro"/>
</dbReference>
<dbReference type="InterPro" id="IPR050983">
    <property type="entry name" value="GST_Omega/HSP26"/>
</dbReference>
<dbReference type="EMBL" id="KV417320">
    <property type="protein sequence ID" value="KZO91655.1"/>
    <property type="molecule type" value="Genomic_DNA"/>
</dbReference>
<protein>
    <submittedName>
        <fullName evidence="4">Glutathione-S-transferase</fullName>
    </submittedName>
</protein>
<dbReference type="InterPro" id="IPR040079">
    <property type="entry name" value="Glutathione_S-Trfase"/>
</dbReference>
<evidence type="ECO:0000259" key="2">
    <source>
        <dbReference type="PROSITE" id="PS50404"/>
    </source>
</evidence>
<dbReference type="PANTHER" id="PTHR43968:SF6">
    <property type="entry name" value="GLUTATHIONE S-TRANSFERASE OMEGA"/>
    <property type="match status" value="1"/>
</dbReference>
<dbReference type="OrthoDB" id="4951845at2759"/>
<dbReference type="InterPro" id="IPR004045">
    <property type="entry name" value="Glutathione_S-Trfase_N"/>
</dbReference>
<evidence type="ECO:0000256" key="1">
    <source>
        <dbReference type="ARBA" id="ARBA00023002"/>
    </source>
</evidence>
<dbReference type="SUPFAM" id="SSF47616">
    <property type="entry name" value="GST C-terminal domain-like"/>
    <property type="match status" value="1"/>
</dbReference>
<dbReference type="Pfam" id="PF13410">
    <property type="entry name" value="GST_C_2"/>
    <property type="match status" value="1"/>
</dbReference>
<dbReference type="GO" id="GO:0004364">
    <property type="term" value="F:glutathione transferase activity"/>
    <property type="evidence" value="ECO:0007669"/>
    <property type="project" value="InterPro"/>
</dbReference>
<dbReference type="PROSITE" id="PS50405">
    <property type="entry name" value="GST_CTER"/>
    <property type="match status" value="1"/>
</dbReference>
<feature type="domain" description="GST N-terminal" evidence="2">
    <location>
        <begin position="31"/>
        <end position="109"/>
    </location>
</feature>
<name>A0A167HI70_CALVF</name>
<evidence type="ECO:0000259" key="3">
    <source>
        <dbReference type="PROSITE" id="PS50405"/>
    </source>
</evidence>
<accession>A0A167HI70</accession>